<dbReference type="PRINTS" id="PR00261">
    <property type="entry name" value="LDLRECEPTOR"/>
</dbReference>
<dbReference type="FunFam" id="4.10.400.10:FF:000034">
    <property type="entry name" value="Low-density lipoprotein receptor-related protein 2"/>
    <property type="match status" value="1"/>
</dbReference>
<evidence type="ECO:0000256" key="2">
    <source>
        <dbReference type="ARBA" id="ARBA00022692"/>
    </source>
</evidence>
<evidence type="ECO:0000256" key="10">
    <source>
        <dbReference type="PROSITE-ProRule" id="PRU00124"/>
    </source>
</evidence>
<sequence length="266" mass="29200">MCRLVQPGLVLFLVMRLVQGSFEASCNSKQHVCGNGDCIPLSWKCDGDDDCLDGDDELDCGYITCSSTEFNCSNSRCVHKGLVCDGSDDCGDLSDEAGCQRPACESQEFFCSSANLCLPNISVCDGEKDCPDGSDEAEEKCQPATFATSNCSDSHFQCSSSQCIPQSWRCDGHPDCEDRSDESHCDGSIVTCGGHNTLYWAIAVPVLSILAITFWVIMCCKTKTKWTFSNSDLLEKSKKCFMPEWKRKETNSTYMLTDLTNVDNVA</sequence>
<organism evidence="13 14">
    <name type="scientific">Pleurodeles waltl</name>
    <name type="common">Iberian ribbed newt</name>
    <dbReference type="NCBI Taxonomy" id="8319"/>
    <lineage>
        <taxon>Eukaryota</taxon>
        <taxon>Metazoa</taxon>
        <taxon>Chordata</taxon>
        <taxon>Craniata</taxon>
        <taxon>Vertebrata</taxon>
        <taxon>Euteleostomi</taxon>
        <taxon>Amphibia</taxon>
        <taxon>Batrachia</taxon>
        <taxon>Caudata</taxon>
        <taxon>Salamandroidea</taxon>
        <taxon>Salamandridae</taxon>
        <taxon>Pleurodelinae</taxon>
        <taxon>Pleurodeles</taxon>
    </lineage>
</organism>
<evidence type="ECO:0000256" key="5">
    <source>
        <dbReference type="ARBA" id="ARBA00022989"/>
    </source>
</evidence>
<feature type="disulfide bond" evidence="10">
    <location>
        <begin position="158"/>
        <end position="176"/>
    </location>
</feature>
<dbReference type="SUPFAM" id="SSF57424">
    <property type="entry name" value="LDL receptor-like module"/>
    <property type="match status" value="4"/>
</dbReference>
<dbReference type="InterPro" id="IPR051221">
    <property type="entry name" value="LDLR-related"/>
</dbReference>
<evidence type="ECO:0000256" key="9">
    <source>
        <dbReference type="ARBA" id="ARBA00023180"/>
    </source>
</evidence>
<keyword evidence="6 11" id="KW-0472">Membrane</keyword>
<reference evidence="13" key="1">
    <citation type="journal article" date="2022" name="bioRxiv">
        <title>Sequencing and chromosome-scale assembly of the giantPleurodeles waltlgenome.</title>
        <authorList>
            <person name="Brown T."/>
            <person name="Elewa A."/>
            <person name="Iarovenko S."/>
            <person name="Subramanian E."/>
            <person name="Araus A.J."/>
            <person name="Petzold A."/>
            <person name="Susuki M."/>
            <person name="Suzuki K.-i.T."/>
            <person name="Hayashi T."/>
            <person name="Toyoda A."/>
            <person name="Oliveira C."/>
            <person name="Osipova E."/>
            <person name="Leigh N.D."/>
            <person name="Simon A."/>
            <person name="Yun M.H."/>
        </authorList>
    </citation>
    <scope>NUCLEOTIDE SEQUENCE</scope>
    <source>
        <strain evidence="13">20211129_DDA</strain>
        <tissue evidence="13">Liver</tissue>
    </source>
</reference>
<comment type="caution">
    <text evidence="10">Lacks conserved residue(s) required for the propagation of feature annotation.</text>
</comment>
<dbReference type="EMBL" id="JANPWB010000016">
    <property type="protein sequence ID" value="KAJ1080495.1"/>
    <property type="molecule type" value="Genomic_DNA"/>
</dbReference>
<keyword evidence="7 10" id="KW-1015">Disulfide bond</keyword>
<dbReference type="InterPro" id="IPR002172">
    <property type="entry name" value="LDrepeatLR_classA_rpt"/>
</dbReference>
<evidence type="ECO:0000256" key="6">
    <source>
        <dbReference type="ARBA" id="ARBA00023136"/>
    </source>
</evidence>
<comment type="subcellular location">
    <subcellularLocation>
        <location evidence="1">Membrane</location>
        <topology evidence="1">Single-pass membrane protein</topology>
    </subcellularLocation>
</comment>
<dbReference type="PROSITE" id="PS01209">
    <property type="entry name" value="LDLRA_1"/>
    <property type="match status" value="2"/>
</dbReference>
<dbReference type="GO" id="GO:0043235">
    <property type="term" value="C:receptor complex"/>
    <property type="evidence" value="ECO:0007669"/>
    <property type="project" value="TreeGrafter"/>
</dbReference>
<keyword evidence="8" id="KW-0675">Receptor</keyword>
<evidence type="ECO:0000256" key="3">
    <source>
        <dbReference type="ARBA" id="ARBA00022729"/>
    </source>
</evidence>
<feature type="disulfide bond" evidence="10">
    <location>
        <begin position="84"/>
        <end position="99"/>
    </location>
</feature>
<dbReference type="Gene3D" id="4.10.400.10">
    <property type="entry name" value="Low-density Lipoprotein Receptor"/>
    <property type="match status" value="3"/>
</dbReference>
<keyword evidence="5 11" id="KW-1133">Transmembrane helix</keyword>
<dbReference type="Proteomes" id="UP001066276">
    <property type="component" value="Chromosome 12"/>
</dbReference>
<evidence type="ECO:0000256" key="8">
    <source>
        <dbReference type="ARBA" id="ARBA00023170"/>
    </source>
</evidence>
<dbReference type="SMART" id="SM00192">
    <property type="entry name" value="LDLa"/>
    <property type="match status" value="4"/>
</dbReference>
<feature type="disulfide bond" evidence="10">
    <location>
        <begin position="65"/>
        <end position="77"/>
    </location>
</feature>
<proteinExistence type="predicted"/>
<evidence type="ECO:0000256" key="1">
    <source>
        <dbReference type="ARBA" id="ARBA00004167"/>
    </source>
</evidence>
<keyword evidence="14" id="KW-1185">Reference proteome</keyword>
<dbReference type="InterPro" id="IPR023415">
    <property type="entry name" value="LDLR_class-A_CS"/>
</dbReference>
<gene>
    <name evidence="13" type="ORF">NDU88_000694</name>
</gene>
<evidence type="ECO:0000256" key="4">
    <source>
        <dbReference type="ARBA" id="ARBA00022737"/>
    </source>
</evidence>
<accession>A0AAV7KYJ8</accession>
<feature type="disulfide bond" evidence="10">
    <location>
        <begin position="151"/>
        <end position="163"/>
    </location>
</feature>
<dbReference type="GO" id="GO:0005886">
    <property type="term" value="C:plasma membrane"/>
    <property type="evidence" value="ECO:0007669"/>
    <property type="project" value="TreeGrafter"/>
</dbReference>
<feature type="disulfide bond" evidence="10">
    <location>
        <begin position="26"/>
        <end position="38"/>
    </location>
</feature>
<feature type="disulfide bond" evidence="10">
    <location>
        <begin position="72"/>
        <end position="90"/>
    </location>
</feature>
<name>A0AAV7KYJ8_PLEWA</name>
<dbReference type="Gene3D" id="2.40.128.620">
    <property type="match status" value="1"/>
</dbReference>
<dbReference type="AlphaFoldDB" id="A0AAV7KYJ8"/>
<dbReference type="Pfam" id="PF00057">
    <property type="entry name" value="Ldl_recept_a"/>
    <property type="match status" value="4"/>
</dbReference>
<dbReference type="PANTHER" id="PTHR22722">
    <property type="entry name" value="LOW-DENSITY LIPOPROTEIN RECEPTOR-RELATED PROTEIN 2-RELATED"/>
    <property type="match status" value="1"/>
</dbReference>
<evidence type="ECO:0000256" key="11">
    <source>
        <dbReference type="SAM" id="Phobius"/>
    </source>
</evidence>
<comment type="caution">
    <text evidence="13">The sequence shown here is derived from an EMBL/GenBank/DDBJ whole genome shotgun (WGS) entry which is preliminary data.</text>
</comment>
<feature type="chain" id="PRO_5043764914" evidence="12">
    <location>
        <begin position="21"/>
        <end position="266"/>
    </location>
</feature>
<keyword evidence="9" id="KW-0325">Glycoprotein</keyword>
<protein>
    <submittedName>
        <fullName evidence="13">Uncharacterized protein</fullName>
    </submittedName>
</protein>
<evidence type="ECO:0000313" key="14">
    <source>
        <dbReference type="Proteomes" id="UP001066276"/>
    </source>
</evidence>
<dbReference type="InterPro" id="IPR036055">
    <property type="entry name" value="LDL_receptor-like_sf"/>
</dbReference>
<feature type="transmembrane region" description="Helical" evidence="11">
    <location>
        <begin position="198"/>
        <end position="218"/>
    </location>
</feature>
<evidence type="ECO:0000256" key="12">
    <source>
        <dbReference type="SAM" id="SignalP"/>
    </source>
</evidence>
<feature type="disulfide bond" evidence="10">
    <location>
        <begin position="170"/>
        <end position="185"/>
    </location>
</feature>
<dbReference type="PROSITE" id="PS50068">
    <property type="entry name" value="LDLRA_2"/>
    <property type="match status" value="4"/>
</dbReference>
<feature type="signal peptide" evidence="12">
    <location>
        <begin position="1"/>
        <end position="20"/>
    </location>
</feature>
<feature type="disulfide bond" evidence="10">
    <location>
        <begin position="33"/>
        <end position="51"/>
    </location>
</feature>
<keyword evidence="3 12" id="KW-0732">Signal</keyword>
<evidence type="ECO:0000256" key="7">
    <source>
        <dbReference type="ARBA" id="ARBA00023157"/>
    </source>
</evidence>
<evidence type="ECO:0000313" key="13">
    <source>
        <dbReference type="EMBL" id="KAJ1080495.1"/>
    </source>
</evidence>
<keyword evidence="4" id="KW-0677">Repeat</keyword>
<keyword evidence="2 11" id="KW-0812">Transmembrane</keyword>
<dbReference type="CDD" id="cd00112">
    <property type="entry name" value="LDLa"/>
    <property type="match status" value="3"/>
</dbReference>
<feature type="disulfide bond" evidence="10">
    <location>
        <begin position="45"/>
        <end position="60"/>
    </location>
</feature>